<dbReference type="Proteomes" id="UP000447355">
    <property type="component" value="Unassembled WGS sequence"/>
</dbReference>
<protein>
    <submittedName>
        <fullName evidence="1">Uncharacterized protein</fullName>
    </submittedName>
</protein>
<dbReference type="RefSeq" id="WP_161081830.1">
    <property type="nucleotide sequence ID" value="NZ_WWCX01000001.1"/>
</dbReference>
<evidence type="ECO:0000313" key="2">
    <source>
        <dbReference type="Proteomes" id="UP000447355"/>
    </source>
</evidence>
<organism evidence="1 2">
    <name type="scientific">Duganella vulcania</name>
    <dbReference type="NCBI Taxonomy" id="2692166"/>
    <lineage>
        <taxon>Bacteria</taxon>
        <taxon>Pseudomonadati</taxon>
        <taxon>Pseudomonadota</taxon>
        <taxon>Betaproteobacteria</taxon>
        <taxon>Burkholderiales</taxon>
        <taxon>Oxalobacteraceae</taxon>
        <taxon>Telluria group</taxon>
        <taxon>Duganella</taxon>
    </lineage>
</organism>
<reference evidence="1" key="1">
    <citation type="submission" date="2019-12" db="EMBL/GenBank/DDBJ databases">
        <title>Novel species isolated from a subtropical stream in China.</title>
        <authorList>
            <person name="Lu H."/>
        </authorList>
    </citation>
    <scope>NUCLEOTIDE SEQUENCE [LARGE SCALE GENOMIC DNA]</scope>
    <source>
        <strain evidence="1">FT81W</strain>
    </source>
</reference>
<proteinExistence type="predicted"/>
<dbReference type="AlphaFoldDB" id="A0A845GIS8"/>
<name>A0A845GIS8_9BURK</name>
<sequence length="130" mass="14683">MTKDRETLTPAEKLFDVLVEGGLCNTSLTGSTALLLHTHPKHPGEKDATVEVLFVSGERTGRRWQLGSRHIVPHVPGRSAAWRDGRITAFRCPGWRPEWSPHEEGSLADLDWWSGFKYHRDIEQSLIATQ</sequence>
<comment type="caution">
    <text evidence="1">The sequence shown here is derived from an EMBL/GenBank/DDBJ whole genome shotgun (WGS) entry which is preliminary data.</text>
</comment>
<gene>
    <name evidence="1" type="ORF">GTP90_01695</name>
</gene>
<dbReference type="EMBL" id="WWCX01000001">
    <property type="protein sequence ID" value="MYM92569.1"/>
    <property type="molecule type" value="Genomic_DNA"/>
</dbReference>
<accession>A0A845GIS8</accession>
<evidence type="ECO:0000313" key="1">
    <source>
        <dbReference type="EMBL" id="MYM92569.1"/>
    </source>
</evidence>